<dbReference type="KEGG" id="xbo:XBJ1_2525"/>
<dbReference type="AlphaFoldDB" id="D3V1V5"/>
<proteinExistence type="predicted"/>
<gene>
    <name evidence="1" type="ordered locus">XBJ1_2525</name>
</gene>
<reference evidence="1" key="1">
    <citation type="journal article" date="2011" name="PLoS ONE">
        <title>The entomopathogenic bacterial endosymbionts xenorhabdus and photorhabdus: convergent lifestyles from divergent genomes.</title>
        <authorList>
            <person name="Chaston J.M."/>
            <person name="Suen G."/>
            <person name="Tucker S.L."/>
            <person name="Andersen A.W."/>
            <person name="Bhasin A."/>
            <person name="Bode E."/>
            <person name="Bode H.B."/>
            <person name="Brachmann A.O."/>
            <person name="Cowles C.E."/>
            <person name="Cowles K.N."/>
            <person name="Darby C."/>
            <person name="de Leon L."/>
            <person name="Drace K."/>
            <person name="Du Z."/>
            <person name="Givaudan A."/>
            <person name="Herbert Tran E.E."/>
            <person name="Jewell K.A."/>
            <person name="Knack J.J."/>
            <person name="Krasomil-Osterfeld K.C."/>
            <person name="Kukor R."/>
            <person name="Lanois A."/>
            <person name="Latreille P."/>
            <person name="Leimgruber N.K."/>
            <person name="Lipke C.M."/>
            <person name="Liu R."/>
            <person name="Lu X."/>
            <person name="Martens E.C."/>
            <person name="Marri P.R."/>
            <person name="Medigue C."/>
            <person name="Menard M.L."/>
            <person name="Miller N.M."/>
            <person name="Morales-Soto N."/>
            <person name="Norton S."/>
            <person name="Ogier J.C."/>
            <person name="Orchard S.S."/>
            <person name="Park D."/>
            <person name="Park Y."/>
            <person name="Qurollo B.A."/>
            <person name="Sugar D.R."/>
            <person name="Richards G.R."/>
            <person name="Rouy Z."/>
            <person name="Slominski B."/>
            <person name="Slominski K."/>
            <person name="Snyder H."/>
            <person name="Tjaden B.C."/>
            <person name="van der Hoeven R."/>
            <person name="Welch R.D."/>
            <person name="Wheeler C."/>
            <person name="Xiang B."/>
            <person name="Barbazuk B."/>
            <person name="Gaudriault S."/>
            <person name="Goodner B."/>
            <person name="Slater S.C."/>
            <person name="Forst S."/>
            <person name="Goldman B.S."/>
            <person name="Goodrich-Blair H."/>
        </authorList>
    </citation>
    <scope>NUCLEOTIDE SEQUENCE [LARGE SCALE GENOMIC DNA]</scope>
    <source>
        <strain evidence="1">SS-2004</strain>
    </source>
</reference>
<evidence type="ECO:0000313" key="1">
    <source>
        <dbReference type="EMBL" id="CBJ81649.1"/>
    </source>
</evidence>
<name>D3V1V5_XENBS</name>
<dbReference type="Proteomes" id="UP000002045">
    <property type="component" value="Chromosome"/>
</dbReference>
<dbReference type="EMBL" id="FN667741">
    <property type="protein sequence ID" value="CBJ81649.1"/>
    <property type="molecule type" value="Genomic_DNA"/>
</dbReference>
<sequence length="71" mass="8047">MYIGRASNLNRRIVQQLNAKKLVDHVQDAKKELNYFPLLKSVCIKVAISLPIYRKISDVNYLAVCIASLNA</sequence>
<organism evidence="1 2">
    <name type="scientific">Xenorhabdus bovienii (strain SS-2004)</name>
    <name type="common">Xenorhabdus nematophila subsp. bovienii</name>
    <dbReference type="NCBI Taxonomy" id="406818"/>
    <lineage>
        <taxon>Bacteria</taxon>
        <taxon>Pseudomonadati</taxon>
        <taxon>Pseudomonadota</taxon>
        <taxon>Gammaproteobacteria</taxon>
        <taxon>Enterobacterales</taxon>
        <taxon>Morganellaceae</taxon>
        <taxon>Xenorhabdus</taxon>
    </lineage>
</organism>
<dbReference type="HOGENOM" id="CLU_2978221_0_0_6"/>
<protein>
    <submittedName>
        <fullName evidence="1">Uncharacterized protein</fullName>
    </submittedName>
</protein>
<accession>D3V1V5</accession>
<evidence type="ECO:0000313" key="2">
    <source>
        <dbReference type="Proteomes" id="UP000002045"/>
    </source>
</evidence>